<dbReference type="GO" id="GO:0016787">
    <property type="term" value="F:hydrolase activity"/>
    <property type="evidence" value="ECO:0007669"/>
    <property type="project" value="InterPro"/>
</dbReference>
<feature type="region of interest" description="Disordered" evidence="2">
    <location>
        <begin position="58"/>
        <end position="83"/>
    </location>
</feature>
<name>A0A062UUB4_9EURY</name>
<dbReference type="RefSeq" id="WP_157834120.1">
    <property type="nucleotide sequence ID" value="NZ_JMIY01000007.1"/>
</dbReference>
<evidence type="ECO:0000256" key="1">
    <source>
        <dbReference type="ARBA" id="ARBA00022729"/>
    </source>
</evidence>
<dbReference type="AlphaFoldDB" id="A0A062UUB4"/>
<keyword evidence="1" id="KW-0732">Signal</keyword>
<dbReference type="InterPro" id="IPR029050">
    <property type="entry name" value="Immunoprotect_excell_Ig-like"/>
</dbReference>
<dbReference type="Gene3D" id="2.60.120.560">
    <property type="entry name" value="Exo-inulinase, domain 1"/>
    <property type="match status" value="1"/>
</dbReference>
<dbReference type="Pfam" id="PF06439">
    <property type="entry name" value="3keto-disac_hyd"/>
    <property type="match status" value="1"/>
</dbReference>
<gene>
    <name evidence="5" type="ORF">ANME2D_02642</name>
</gene>
<feature type="domain" description="3-keto-alpha-glucoside-1,2-lyase/3-keto-2-hydroxy-glucal hydratase" evidence="4">
    <location>
        <begin position="150"/>
        <end position="288"/>
    </location>
</feature>
<protein>
    <recommendedName>
        <fullName evidence="4">3-keto-alpha-glucoside-1,2-lyase/3-keto-2-hydroxy-glucal hydratase domain-containing protein</fullName>
    </recommendedName>
</protein>
<dbReference type="Gene3D" id="2.60.40.1240">
    <property type="match status" value="1"/>
</dbReference>
<keyword evidence="3" id="KW-0472">Membrane</keyword>
<proteinExistence type="predicted"/>
<evidence type="ECO:0000256" key="3">
    <source>
        <dbReference type="SAM" id="Phobius"/>
    </source>
</evidence>
<accession>A0A062UUB4</accession>
<evidence type="ECO:0000256" key="2">
    <source>
        <dbReference type="SAM" id="MobiDB-lite"/>
    </source>
</evidence>
<dbReference type="InterPro" id="IPR010496">
    <property type="entry name" value="AL/BT2_dom"/>
</dbReference>
<evidence type="ECO:0000313" key="6">
    <source>
        <dbReference type="Proteomes" id="UP000027153"/>
    </source>
</evidence>
<feature type="transmembrane region" description="Helical" evidence="3">
    <location>
        <begin position="32"/>
        <end position="51"/>
    </location>
</feature>
<feature type="compositionally biased region" description="Polar residues" evidence="2">
    <location>
        <begin position="58"/>
        <end position="67"/>
    </location>
</feature>
<keyword evidence="6" id="KW-1185">Reference proteome</keyword>
<dbReference type="Proteomes" id="UP000027153">
    <property type="component" value="Unassembled WGS sequence"/>
</dbReference>
<sequence length="456" mass="50802">MKNEDRDKIIEKRSSLRSWRERGGKMHHRRELISAAFIILIFLTLIVFSYWSGVQGNSSSPGEQQNKMPDPTPAETPVSIPAPGIKINSPKNITYSTSTPPLDFIVTGSNLDSVSISIDGGPKVTIPNDGTTAKIDFVRLNPLFIDDFSKTTEGRWKESGKWRVEGGNYITTGGTSSLGKPEWDNYIIETKAKITSGKSISIDLRWDGQGKYYRVQTPDAYNNFQLNKVDNKSSTTLSSTKLSGIDPDRWHTWKIVLNGSKIQTFIDDAQYIEHIDSEPYLKGNSRLSAVNSNAEYDYIQVYRPIQDGTHKLTIFANNTAGNASTRTVYFTINTTQVKAEEDTIGEIGVPLSNSGLEITVMSVTSGITFTSIWLSVKNTENEEKQFKLGSGTILIDNNGMQYENIKISRSAGIAQTDLYPQSMREGAVFFERLKEGASPKKLVLNVNGKRFEFTLD</sequence>
<reference evidence="5 6" key="1">
    <citation type="journal article" date="2013" name="Nature">
        <title>Anaerobic oxidation of methane coupled to nitrate reduction in a novel archaeal lineage.</title>
        <authorList>
            <person name="Haroon M.F."/>
            <person name="Hu S."/>
            <person name="Shi Y."/>
            <person name="Imelfort M."/>
            <person name="Keller J."/>
            <person name="Hugenholtz P."/>
            <person name="Yuan Z."/>
            <person name="Tyson G.W."/>
        </authorList>
    </citation>
    <scope>NUCLEOTIDE SEQUENCE [LARGE SCALE GENOMIC DNA]</scope>
    <source>
        <strain evidence="5 6">ANME-2d</strain>
    </source>
</reference>
<evidence type="ECO:0000313" key="5">
    <source>
        <dbReference type="EMBL" id="KCZ70621.1"/>
    </source>
</evidence>
<keyword evidence="3" id="KW-1133">Transmembrane helix</keyword>
<evidence type="ECO:0000259" key="4">
    <source>
        <dbReference type="Pfam" id="PF06439"/>
    </source>
</evidence>
<comment type="caution">
    <text evidence="5">The sequence shown here is derived from an EMBL/GenBank/DDBJ whole genome shotgun (WGS) entry which is preliminary data.</text>
</comment>
<organism evidence="5 6">
    <name type="scientific">Candidatus Methanoperedens nitratireducens</name>
    <dbReference type="NCBI Taxonomy" id="1392998"/>
    <lineage>
        <taxon>Archaea</taxon>
        <taxon>Methanobacteriati</taxon>
        <taxon>Methanobacteriota</taxon>
        <taxon>Stenosarchaea group</taxon>
        <taxon>Methanomicrobia</taxon>
        <taxon>Methanosarcinales</taxon>
        <taxon>ANME-2 cluster</taxon>
        <taxon>Candidatus Methanoperedentaceae</taxon>
        <taxon>Candidatus Methanoperedens</taxon>
    </lineage>
</organism>
<dbReference type="EMBL" id="JMIY01000007">
    <property type="protein sequence ID" value="KCZ70621.1"/>
    <property type="molecule type" value="Genomic_DNA"/>
</dbReference>
<keyword evidence="3" id="KW-0812">Transmembrane</keyword>